<keyword evidence="9" id="KW-1185">Reference proteome</keyword>
<dbReference type="GO" id="GO:0005829">
    <property type="term" value="C:cytosol"/>
    <property type="evidence" value="ECO:0007669"/>
    <property type="project" value="TreeGrafter"/>
</dbReference>
<feature type="binding site" evidence="6">
    <location>
        <position position="86"/>
    </location>
    <ligand>
        <name>S-adenosyl-L-methionine</name>
        <dbReference type="ChEBI" id="CHEBI:59789"/>
    </ligand>
</feature>
<evidence type="ECO:0000256" key="3">
    <source>
        <dbReference type="ARBA" id="ARBA00022603"/>
    </source>
</evidence>
<dbReference type="PANTHER" id="PTHR31760:SF0">
    <property type="entry name" value="S-ADENOSYL-L-METHIONINE-DEPENDENT METHYLTRANSFERASES SUPERFAMILY PROTEIN"/>
    <property type="match status" value="1"/>
</dbReference>
<evidence type="ECO:0000256" key="7">
    <source>
        <dbReference type="SAM" id="MobiDB-lite"/>
    </source>
</evidence>
<feature type="binding site" evidence="6">
    <location>
        <position position="151"/>
    </location>
    <ligand>
        <name>S-adenosyl-L-methionine</name>
        <dbReference type="ChEBI" id="CHEBI:59789"/>
    </ligand>
</feature>
<keyword evidence="2 6" id="KW-0698">rRNA processing</keyword>
<keyword evidence="1 6" id="KW-0963">Cytoplasm</keyword>
<dbReference type="InterPro" id="IPR003682">
    <property type="entry name" value="rRNA_ssu_MeTfrase_G"/>
</dbReference>
<dbReference type="EMBL" id="LT629688">
    <property type="protein sequence ID" value="SDD36653.1"/>
    <property type="molecule type" value="Genomic_DNA"/>
</dbReference>
<keyword evidence="5 6" id="KW-0949">S-adenosyl-L-methionine</keyword>
<dbReference type="NCBIfam" id="TIGR00138">
    <property type="entry name" value="rsmG_gidB"/>
    <property type="match status" value="1"/>
</dbReference>
<dbReference type="Gene3D" id="3.40.50.150">
    <property type="entry name" value="Vaccinia Virus protein VP39"/>
    <property type="match status" value="1"/>
</dbReference>
<feature type="region of interest" description="Disordered" evidence="7">
    <location>
        <begin position="1"/>
        <end position="22"/>
    </location>
</feature>
<protein>
    <recommendedName>
        <fullName evidence="6">Ribosomal RNA small subunit methyltransferase G</fullName>
        <ecNumber evidence="6">2.1.1.-</ecNumber>
    </recommendedName>
    <alternativeName>
        <fullName evidence="6">16S rRNA 7-methylguanosine methyltransferase</fullName>
        <shortName evidence="6">16S rRNA m7G methyltransferase</shortName>
    </alternativeName>
</protein>
<evidence type="ECO:0000256" key="6">
    <source>
        <dbReference type="HAMAP-Rule" id="MF_00074"/>
    </source>
</evidence>
<comment type="function">
    <text evidence="6">Specifically methylates the N7 position of a guanine in 16S rRNA.</text>
</comment>
<sequence>MVEETGAPAGGPTGSDAPERRPVEVPEVFGAAVEQAERYVDMLFSRGSEWGLIGPREQGRLWTRHVLNSVAIASLLPEGVHLVDVGSGAGLPGIPLALARPDLGITLLEPLQRRAEFLELVVDELGLEERVRVVRGRAEQHEDTYEVVTGRAVGSLQKLIPWCAPLMDEDGEMVLLKGASAPDEVRAAHKQLHSARLSADVLSVRAHPSSDPTTAVRLRRR</sequence>
<dbReference type="EC" id="2.1.1.-" evidence="6"/>
<comment type="subcellular location">
    <subcellularLocation>
        <location evidence="6">Cytoplasm</location>
    </subcellularLocation>
</comment>
<dbReference type="PANTHER" id="PTHR31760">
    <property type="entry name" value="S-ADENOSYL-L-METHIONINE-DEPENDENT METHYLTRANSFERASES SUPERFAMILY PROTEIN"/>
    <property type="match status" value="1"/>
</dbReference>
<gene>
    <name evidence="6" type="primary">rsmG</name>
    <name evidence="8" type="ORF">SAMN04489747_0801</name>
</gene>
<comment type="caution">
    <text evidence="6">Lacks conserved residue(s) required for the propagation of feature annotation.</text>
</comment>
<keyword evidence="4 6" id="KW-0808">Transferase</keyword>
<accession>A0A1G6U5S2</accession>
<feature type="binding site" evidence="6">
    <location>
        <begin position="138"/>
        <end position="139"/>
    </location>
    <ligand>
        <name>S-adenosyl-L-methionine</name>
        <dbReference type="ChEBI" id="CHEBI:59789"/>
    </ligand>
</feature>
<evidence type="ECO:0000313" key="8">
    <source>
        <dbReference type="EMBL" id="SDD36653.1"/>
    </source>
</evidence>
<keyword evidence="3 6" id="KW-0489">Methyltransferase</keyword>
<evidence type="ECO:0000256" key="1">
    <source>
        <dbReference type="ARBA" id="ARBA00022490"/>
    </source>
</evidence>
<organism evidence="8 9">
    <name type="scientific">Auraticoccus monumenti</name>
    <dbReference type="NCBI Taxonomy" id="675864"/>
    <lineage>
        <taxon>Bacteria</taxon>
        <taxon>Bacillati</taxon>
        <taxon>Actinomycetota</taxon>
        <taxon>Actinomycetes</taxon>
        <taxon>Propionibacteriales</taxon>
        <taxon>Propionibacteriaceae</taxon>
        <taxon>Auraticoccus</taxon>
    </lineage>
</organism>
<proteinExistence type="inferred from homology"/>
<evidence type="ECO:0000313" key="9">
    <source>
        <dbReference type="Proteomes" id="UP000198546"/>
    </source>
</evidence>
<reference evidence="8 9" key="1">
    <citation type="submission" date="2016-10" db="EMBL/GenBank/DDBJ databases">
        <authorList>
            <person name="de Groot N.N."/>
        </authorList>
    </citation>
    <scope>NUCLEOTIDE SEQUENCE [LARGE SCALE GENOMIC DNA]</scope>
    <source>
        <strain evidence="8 9">MON 2.2</strain>
    </source>
</reference>
<evidence type="ECO:0000256" key="4">
    <source>
        <dbReference type="ARBA" id="ARBA00022679"/>
    </source>
</evidence>
<comment type="similarity">
    <text evidence="6">Belongs to the methyltransferase superfamily. RNA methyltransferase RsmG family.</text>
</comment>
<evidence type="ECO:0000256" key="2">
    <source>
        <dbReference type="ARBA" id="ARBA00022552"/>
    </source>
</evidence>
<dbReference type="Pfam" id="PF02527">
    <property type="entry name" value="GidB"/>
    <property type="match status" value="1"/>
</dbReference>
<evidence type="ECO:0000256" key="5">
    <source>
        <dbReference type="ARBA" id="ARBA00022691"/>
    </source>
</evidence>
<name>A0A1G6U5S2_9ACTN</name>
<dbReference type="SUPFAM" id="SSF53335">
    <property type="entry name" value="S-adenosyl-L-methionine-dependent methyltransferases"/>
    <property type="match status" value="1"/>
</dbReference>
<dbReference type="HAMAP" id="MF_00074">
    <property type="entry name" value="16SrRNA_methyltr_G"/>
    <property type="match status" value="1"/>
</dbReference>
<dbReference type="Proteomes" id="UP000198546">
    <property type="component" value="Chromosome i"/>
</dbReference>
<dbReference type="AlphaFoldDB" id="A0A1G6U5S2"/>
<dbReference type="STRING" id="675864.SAMN04489747_0801"/>
<feature type="binding site" evidence="6">
    <location>
        <position position="91"/>
    </location>
    <ligand>
        <name>S-adenosyl-L-methionine</name>
        <dbReference type="ChEBI" id="CHEBI:59789"/>
    </ligand>
</feature>
<dbReference type="InterPro" id="IPR029063">
    <property type="entry name" value="SAM-dependent_MTases_sf"/>
</dbReference>
<dbReference type="GO" id="GO:0070043">
    <property type="term" value="F:rRNA (guanine-N7-)-methyltransferase activity"/>
    <property type="evidence" value="ECO:0007669"/>
    <property type="project" value="UniProtKB-UniRule"/>
</dbReference>